<dbReference type="RefSeq" id="WP_189878922.1">
    <property type="nucleotide sequence ID" value="NZ_BMWA01000030.1"/>
</dbReference>
<accession>A0ABW2ECZ8</accession>
<evidence type="ECO:0000313" key="1">
    <source>
        <dbReference type="EMBL" id="MFC7016080.1"/>
    </source>
</evidence>
<organism evidence="1 2">
    <name type="scientific">Streptomyces viridiviolaceus</name>
    <dbReference type="NCBI Taxonomy" id="68282"/>
    <lineage>
        <taxon>Bacteria</taxon>
        <taxon>Bacillati</taxon>
        <taxon>Actinomycetota</taxon>
        <taxon>Actinomycetes</taxon>
        <taxon>Kitasatosporales</taxon>
        <taxon>Streptomycetaceae</taxon>
        <taxon>Streptomyces</taxon>
    </lineage>
</organism>
<sequence length="77" mass="8775">MAREIRIEIDDEQYEQLEREAHERHEDPTVYAGRVLAQELSKARFLEGCAQFLAVPGMREEFARRFGPEPGPSATAA</sequence>
<comment type="caution">
    <text evidence="1">The sequence shown here is derived from an EMBL/GenBank/DDBJ whole genome shotgun (WGS) entry which is preliminary data.</text>
</comment>
<dbReference type="EMBL" id="JBHSYM010000073">
    <property type="protein sequence ID" value="MFC7016080.1"/>
    <property type="molecule type" value="Genomic_DNA"/>
</dbReference>
<keyword evidence="2" id="KW-1185">Reference proteome</keyword>
<gene>
    <name evidence="1" type="ORF">ACFQMH_31165</name>
</gene>
<reference evidence="2" key="1">
    <citation type="journal article" date="2019" name="Int. J. Syst. Evol. Microbiol.">
        <title>The Global Catalogue of Microorganisms (GCM) 10K type strain sequencing project: providing services to taxonomists for standard genome sequencing and annotation.</title>
        <authorList>
            <consortium name="The Broad Institute Genomics Platform"/>
            <consortium name="The Broad Institute Genome Sequencing Center for Infectious Disease"/>
            <person name="Wu L."/>
            <person name="Ma J."/>
        </authorList>
    </citation>
    <scope>NUCLEOTIDE SEQUENCE [LARGE SCALE GENOMIC DNA]</scope>
    <source>
        <strain evidence="2">JCM 4855</strain>
    </source>
</reference>
<name>A0ABW2ECZ8_9ACTN</name>
<proteinExistence type="predicted"/>
<protein>
    <submittedName>
        <fullName evidence="1">Uncharacterized protein</fullName>
    </submittedName>
</protein>
<evidence type="ECO:0000313" key="2">
    <source>
        <dbReference type="Proteomes" id="UP001596409"/>
    </source>
</evidence>
<dbReference type="Proteomes" id="UP001596409">
    <property type="component" value="Unassembled WGS sequence"/>
</dbReference>